<dbReference type="Proteomes" id="UP000265520">
    <property type="component" value="Unassembled WGS sequence"/>
</dbReference>
<evidence type="ECO:0000313" key="3">
    <source>
        <dbReference type="Proteomes" id="UP000265520"/>
    </source>
</evidence>
<proteinExistence type="predicted"/>
<dbReference type="InterPro" id="IPR000477">
    <property type="entry name" value="RT_dom"/>
</dbReference>
<dbReference type="PANTHER" id="PTHR46890:SF48">
    <property type="entry name" value="RNA-DIRECTED DNA POLYMERASE"/>
    <property type="match status" value="1"/>
</dbReference>
<dbReference type="PANTHER" id="PTHR46890">
    <property type="entry name" value="NON-LTR RETROLELEMENT REVERSE TRANSCRIPTASE-LIKE PROTEIN-RELATED"/>
    <property type="match status" value="1"/>
</dbReference>
<feature type="non-terminal residue" evidence="2">
    <location>
        <position position="345"/>
    </location>
</feature>
<comment type="caution">
    <text evidence="2">The sequence shown here is derived from an EMBL/GenBank/DDBJ whole genome shotgun (WGS) entry which is preliminary data.</text>
</comment>
<organism evidence="2 3">
    <name type="scientific">Trifolium medium</name>
    <dbReference type="NCBI Taxonomy" id="97028"/>
    <lineage>
        <taxon>Eukaryota</taxon>
        <taxon>Viridiplantae</taxon>
        <taxon>Streptophyta</taxon>
        <taxon>Embryophyta</taxon>
        <taxon>Tracheophyta</taxon>
        <taxon>Spermatophyta</taxon>
        <taxon>Magnoliopsida</taxon>
        <taxon>eudicotyledons</taxon>
        <taxon>Gunneridae</taxon>
        <taxon>Pentapetalae</taxon>
        <taxon>rosids</taxon>
        <taxon>fabids</taxon>
        <taxon>Fabales</taxon>
        <taxon>Fabaceae</taxon>
        <taxon>Papilionoideae</taxon>
        <taxon>50 kb inversion clade</taxon>
        <taxon>NPAAA clade</taxon>
        <taxon>Hologalegina</taxon>
        <taxon>IRL clade</taxon>
        <taxon>Trifolieae</taxon>
        <taxon>Trifolium</taxon>
    </lineage>
</organism>
<dbReference type="CDD" id="cd01650">
    <property type="entry name" value="RT_nLTR_like"/>
    <property type="match status" value="1"/>
</dbReference>
<accession>A0A392NC53</accession>
<dbReference type="PROSITE" id="PS50878">
    <property type="entry name" value="RT_POL"/>
    <property type="match status" value="1"/>
</dbReference>
<gene>
    <name evidence="2" type="ORF">A2U01_0018255</name>
</gene>
<sequence length="345" mass="39803">MLRNQEVDWVEEEDQLKNMVNDFYKDLFREDNNAMVWRDTDVSFAIITEEEKDQLKAILSNNEVKEALFSMSAWKAPGPDGFPVGFYQKDWNVIAESVCEFARTMWAYPEKIEDVNFTDICLIPKVNKPEFVNQFHPISLCNVSYKILTKVVVNRLKPIISKVVSPFQTGFVPGRNISENIIIAQEMLHSMAKMRSRIGFFAIKVDLTKAYDRLRWPFIEKVLIEVGIPNEMHQFIMSCIRSVKTNVLWNGSMSSYFNPECGIRQGDPMSPYIFVLCMDKLSHLITEEIDTRHWTPMRAGRNSPHISHLMFADDLLLFGQATEATMASVTRALENFCTMSGQRVN</sequence>
<dbReference type="InterPro" id="IPR052343">
    <property type="entry name" value="Retrotransposon-Effector_Assoc"/>
</dbReference>
<protein>
    <submittedName>
        <fullName evidence="2">Putative ribonuclease H protein</fullName>
    </submittedName>
</protein>
<dbReference type="Pfam" id="PF00078">
    <property type="entry name" value="RVT_1"/>
    <property type="match status" value="1"/>
</dbReference>
<dbReference type="EMBL" id="LXQA010034491">
    <property type="protein sequence ID" value="MCH97262.1"/>
    <property type="molecule type" value="Genomic_DNA"/>
</dbReference>
<reference evidence="2 3" key="1">
    <citation type="journal article" date="2018" name="Front. Plant Sci.">
        <title>Red Clover (Trifolium pratense) and Zigzag Clover (T. medium) - A Picture of Genomic Similarities and Differences.</title>
        <authorList>
            <person name="Dluhosova J."/>
            <person name="Istvanek J."/>
            <person name="Nedelnik J."/>
            <person name="Repkova J."/>
        </authorList>
    </citation>
    <scope>NUCLEOTIDE SEQUENCE [LARGE SCALE GENOMIC DNA]</scope>
    <source>
        <strain evidence="3">cv. 10/8</strain>
        <tissue evidence="2">Leaf</tissue>
    </source>
</reference>
<feature type="domain" description="Reverse transcriptase" evidence="1">
    <location>
        <begin position="104"/>
        <end position="345"/>
    </location>
</feature>
<dbReference type="SUPFAM" id="SSF56672">
    <property type="entry name" value="DNA/RNA polymerases"/>
    <property type="match status" value="1"/>
</dbReference>
<keyword evidence="3" id="KW-1185">Reference proteome</keyword>
<evidence type="ECO:0000259" key="1">
    <source>
        <dbReference type="PROSITE" id="PS50878"/>
    </source>
</evidence>
<dbReference type="InterPro" id="IPR043502">
    <property type="entry name" value="DNA/RNA_pol_sf"/>
</dbReference>
<evidence type="ECO:0000313" key="2">
    <source>
        <dbReference type="EMBL" id="MCH97262.1"/>
    </source>
</evidence>
<dbReference type="AlphaFoldDB" id="A0A392NC53"/>
<name>A0A392NC53_9FABA</name>